<proteinExistence type="predicted"/>
<name>A0A9Q1LV13_9SOLA</name>
<evidence type="ECO:0000313" key="1">
    <source>
        <dbReference type="EMBL" id="KAJ8544809.1"/>
    </source>
</evidence>
<comment type="caution">
    <text evidence="1">The sequence shown here is derived from an EMBL/GenBank/DDBJ whole genome shotgun (WGS) entry which is preliminary data.</text>
</comment>
<evidence type="ECO:0000313" key="2">
    <source>
        <dbReference type="Proteomes" id="UP001152561"/>
    </source>
</evidence>
<dbReference type="EMBL" id="JAJAGQ010000013">
    <property type="protein sequence ID" value="KAJ8544809.1"/>
    <property type="molecule type" value="Genomic_DNA"/>
</dbReference>
<keyword evidence="2" id="KW-1185">Reference proteome</keyword>
<protein>
    <submittedName>
        <fullName evidence="1">Uncharacterized protein</fullName>
    </submittedName>
</protein>
<dbReference type="AlphaFoldDB" id="A0A9Q1LV13"/>
<gene>
    <name evidence="1" type="ORF">K7X08_017392</name>
</gene>
<sequence>MFFDKRNSREWGKIGKVPFLALFPYLHNYIKQQPKKEQINKPKIKKKTETKNSIVCPSWTLAVPPQQVHLAFK</sequence>
<dbReference type="Proteomes" id="UP001152561">
    <property type="component" value="Unassembled WGS sequence"/>
</dbReference>
<organism evidence="1 2">
    <name type="scientific">Anisodus acutangulus</name>
    <dbReference type="NCBI Taxonomy" id="402998"/>
    <lineage>
        <taxon>Eukaryota</taxon>
        <taxon>Viridiplantae</taxon>
        <taxon>Streptophyta</taxon>
        <taxon>Embryophyta</taxon>
        <taxon>Tracheophyta</taxon>
        <taxon>Spermatophyta</taxon>
        <taxon>Magnoliopsida</taxon>
        <taxon>eudicotyledons</taxon>
        <taxon>Gunneridae</taxon>
        <taxon>Pentapetalae</taxon>
        <taxon>asterids</taxon>
        <taxon>lamiids</taxon>
        <taxon>Solanales</taxon>
        <taxon>Solanaceae</taxon>
        <taxon>Solanoideae</taxon>
        <taxon>Hyoscyameae</taxon>
        <taxon>Anisodus</taxon>
    </lineage>
</organism>
<accession>A0A9Q1LV13</accession>
<reference evidence="2" key="1">
    <citation type="journal article" date="2023" name="Proc. Natl. Acad. Sci. U.S.A.">
        <title>Genomic and structural basis for evolution of tropane alkaloid biosynthesis.</title>
        <authorList>
            <person name="Wanga Y.-J."/>
            <person name="Taina T."/>
            <person name="Yua J.-Y."/>
            <person name="Lia J."/>
            <person name="Xua B."/>
            <person name="Chenc J."/>
            <person name="D'Auriad J.C."/>
            <person name="Huanga J.-P."/>
            <person name="Huanga S.-X."/>
        </authorList>
    </citation>
    <scope>NUCLEOTIDE SEQUENCE [LARGE SCALE GENOMIC DNA]</scope>
    <source>
        <strain evidence="2">cv. KIB-2019</strain>
    </source>
</reference>